<evidence type="ECO:0000313" key="2">
    <source>
        <dbReference type="Proteomes" id="UP000201202"/>
    </source>
</evidence>
<reference evidence="1 2" key="1">
    <citation type="submission" date="2016-03" db="EMBL/GenBank/DDBJ databases">
        <authorList>
            <person name="Arora C."/>
            <person name="Burnet G."/>
            <person name="Bortz M."/>
            <person name="Conover D.H."/>
            <person name="Ghobrial J.A."/>
            <person name="Mezghani N.A."/>
            <person name="Thompson P.K."/>
            <person name="Ulbrich M.C."/>
            <person name="Furbee E.C."/>
            <person name="Grubb S.R."/>
            <person name="Warner M.H."/>
            <person name="Montgomery M.T."/>
            <person name="Garlena R.A."/>
            <person name="Russell D.A."/>
            <person name="Pope W.H."/>
            <person name="Jacobs-Sera D."/>
            <person name="Hendrix R.W."/>
            <person name="Hatfull G.F."/>
        </authorList>
    </citation>
    <scope>NUCLEOTIDE SEQUENCE [LARGE SCALE GENOMIC DNA]</scope>
</reference>
<dbReference type="GeneID" id="29126871"/>
<protein>
    <submittedName>
        <fullName evidence="1">Uncharacterized protein</fullName>
    </submittedName>
</protein>
<name>A0A142K9W1_9CAUD</name>
<evidence type="ECO:0000313" key="1">
    <source>
        <dbReference type="EMBL" id="AMS02894.1"/>
    </source>
</evidence>
<sequence>MTDHRTTAENDLARAIHALADAIATHARQFDPDAANRFLINPVRPKAGQ</sequence>
<dbReference type="Proteomes" id="UP000201202">
    <property type="component" value="Segment"/>
</dbReference>
<accession>A0A142K9W1</accession>
<organism evidence="1 2">
    <name type="scientific">Gordonia phage Vivi2</name>
    <dbReference type="NCBI Taxonomy" id="1821564"/>
    <lineage>
        <taxon>Viruses</taxon>
        <taxon>Duplodnaviria</taxon>
        <taxon>Heunggongvirae</taxon>
        <taxon>Uroviricota</taxon>
        <taxon>Caudoviricetes</taxon>
        <taxon>Stackebrandtviridae</taxon>
        <taxon>Schenleyvirinae</taxon>
        <taxon>Vividuovirus</taxon>
        <taxon>Vividuovirus vivi2</taxon>
    </lineage>
</organism>
<keyword evidence="2" id="KW-1185">Reference proteome</keyword>
<gene>
    <name evidence="1" type="primary">62</name>
    <name evidence="1" type="ORF">SEA_VIVI2_62</name>
</gene>
<dbReference type="KEGG" id="vg:29126871"/>
<proteinExistence type="predicted"/>
<dbReference type="RefSeq" id="YP_009301986.1">
    <property type="nucleotide sequence ID" value="NC_031239.1"/>
</dbReference>
<dbReference type="EMBL" id="KU963250">
    <property type="protein sequence ID" value="AMS02894.1"/>
    <property type="molecule type" value="Genomic_DNA"/>
</dbReference>